<dbReference type="OrthoDB" id="2161133at2759"/>
<keyword evidence="2" id="KW-0808">Transferase</keyword>
<accession>A0A1Q9F5Z3</accession>
<dbReference type="InterPro" id="IPR002110">
    <property type="entry name" value="Ankyrin_rpt"/>
</dbReference>
<dbReference type="PANTHER" id="PTHR16128:SF5">
    <property type="entry name" value="FAD_NAD(P)-BINDING OXIDOREDUCTASE FAMILY PROTEIN"/>
    <property type="match status" value="1"/>
</dbReference>
<dbReference type="Proteomes" id="UP000186817">
    <property type="component" value="Unassembled WGS sequence"/>
</dbReference>
<proteinExistence type="predicted"/>
<keyword evidence="3" id="KW-1185">Reference proteome</keyword>
<protein>
    <submittedName>
        <fullName evidence="2">Kinase D-interacting substrate of 220 kDa</fullName>
    </submittedName>
</protein>
<name>A0A1Q9F5Z3_SYMMI</name>
<dbReference type="Pfam" id="PF13450">
    <property type="entry name" value="NAD_binding_8"/>
    <property type="match status" value="1"/>
</dbReference>
<comment type="caution">
    <text evidence="2">The sequence shown here is derived from an EMBL/GenBank/DDBJ whole genome shotgun (WGS) entry which is preliminary data.</text>
</comment>
<feature type="repeat" description="ANK" evidence="1">
    <location>
        <begin position="199"/>
        <end position="225"/>
    </location>
</feature>
<dbReference type="SMART" id="SM00248">
    <property type="entry name" value="ANK"/>
    <property type="match status" value="2"/>
</dbReference>
<evidence type="ECO:0000313" key="3">
    <source>
        <dbReference type="Proteomes" id="UP000186817"/>
    </source>
</evidence>
<dbReference type="PROSITE" id="PS50297">
    <property type="entry name" value="ANK_REP_REGION"/>
    <property type="match status" value="1"/>
</dbReference>
<keyword evidence="2" id="KW-0418">Kinase</keyword>
<dbReference type="EMBL" id="LSRX01000007">
    <property type="protein sequence ID" value="OLQ15029.1"/>
    <property type="molecule type" value="Genomic_DNA"/>
</dbReference>
<organism evidence="2 3">
    <name type="scientific">Symbiodinium microadriaticum</name>
    <name type="common">Dinoflagellate</name>
    <name type="synonym">Zooxanthella microadriatica</name>
    <dbReference type="NCBI Taxonomy" id="2951"/>
    <lineage>
        <taxon>Eukaryota</taxon>
        <taxon>Sar</taxon>
        <taxon>Alveolata</taxon>
        <taxon>Dinophyceae</taxon>
        <taxon>Suessiales</taxon>
        <taxon>Symbiodiniaceae</taxon>
        <taxon>Symbiodinium</taxon>
    </lineage>
</organism>
<dbReference type="SUPFAM" id="SSF51905">
    <property type="entry name" value="FAD/NAD(P)-binding domain"/>
    <property type="match status" value="1"/>
</dbReference>
<evidence type="ECO:0000313" key="2">
    <source>
        <dbReference type="EMBL" id="OLQ15029.1"/>
    </source>
</evidence>
<dbReference type="InterPro" id="IPR036188">
    <property type="entry name" value="FAD/NAD-bd_sf"/>
</dbReference>
<dbReference type="PANTHER" id="PTHR16128">
    <property type="entry name" value="FAD/NAD(P)-BINDING OXIDOREDUCTASE FAMILY PROTEIN"/>
    <property type="match status" value="1"/>
</dbReference>
<sequence>MALSPKHATSLLRQCGEESLPALGERRLRSLRSQRIEIDVLHCNALLCGWSRQSHWEEAMYAGMFAALRQSGAFYQKHETIIPTRPMADAKRVAVIGGGISGAVCASTLCRNTSFEVTVFDQGRQLGGRCGHRRVAADGTYPAPVDASAFAFDHGCQLVRYAASTNHRSIRRDAASLDDEHWKNCDACLHRPRPAASNDGRSALHAASSVGHVGVVHQLLVAGANGHVEVVCLLLEGGRASADKEVVDNQHRAASSAASSESNMETVRLLLDTGPNAEAQMWQTAKVAQLRPRHVPGVLQAGHAKIVRLLLEARANKGVADKTGRTELITAGVKGRHLIEDQFFRADDPRFRADLLENWKGRGLVEEWVGNFGKLGQEHEGSKADFFGFPDRPPFYCAQGGMSSLPAALLEEAKSLGATLRGGVRVASTQRLSSGAWLLRGVEGPAALHDTAEEEAAKQAPDALGEFDAVIVTDVSASMASWHRASAGLPESLASKVRNRTRVALFTALVAFEVPLEVEKDAFAADKETLLPYAVMKPWQPC</sequence>
<dbReference type="Pfam" id="PF00023">
    <property type="entry name" value="Ank"/>
    <property type="match status" value="1"/>
</dbReference>
<dbReference type="Gene3D" id="3.50.50.60">
    <property type="entry name" value="FAD/NAD(P)-binding domain"/>
    <property type="match status" value="1"/>
</dbReference>
<gene>
    <name evidence="2" type="primary">kidins220</name>
    <name evidence="2" type="ORF">AK812_SmicGene666</name>
</gene>
<dbReference type="Gene3D" id="3.90.660.10">
    <property type="match status" value="1"/>
</dbReference>
<reference evidence="2 3" key="1">
    <citation type="submission" date="2016-02" db="EMBL/GenBank/DDBJ databases">
        <title>Genome analysis of coral dinoflagellate symbionts highlights evolutionary adaptations to a symbiotic lifestyle.</title>
        <authorList>
            <person name="Aranda M."/>
            <person name="Li Y."/>
            <person name="Liew Y.J."/>
            <person name="Baumgarten S."/>
            <person name="Simakov O."/>
            <person name="Wilson M."/>
            <person name="Piel J."/>
            <person name="Ashoor H."/>
            <person name="Bougouffa S."/>
            <person name="Bajic V.B."/>
            <person name="Ryu T."/>
            <person name="Ravasi T."/>
            <person name="Bayer T."/>
            <person name="Micklem G."/>
            <person name="Kim H."/>
            <person name="Bhak J."/>
            <person name="Lajeunesse T.C."/>
            <person name="Voolstra C.R."/>
        </authorList>
    </citation>
    <scope>NUCLEOTIDE SEQUENCE [LARGE SCALE GENOMIC DNA]</scope>
    <source>
        <strain evidence="2 3">CCMP2467</strain>
    </source>
</reference>
<dbReference type="SUPFAM" id="SSF48403">
    <property type="entry name" value="Ankyrin repeat"/>
    <property type="match status" value="1"/>
</dbReference>
<dbReference type="GO" id="GO:0016301">
    <property type="term" value="F:kinase activity"/>
    <property type="evidence" value="ECO:0007669"/>
    <property type="project" value="UniProtKB-KW"/>
</dbReference>
<dbReference type="InterPro" id="IPR036770">
    <property type="entry name" value="Ankyrin_rpt-contain_sf"/>
</dbReference>
<dbReference type="Gene3D" id="1.25.40.20">
    <property type="entry name" value="Ankyrin repeat-containing domain"/>
    <property type="match status" value="1"/>
</dbReference>
<evidence type="ECO:0000256" key="1">
    <source>
        <dbReference type="PROSITE-ProRule" id="PRU00023"/>
    </source>
</evidence>
<dbReference type="AlphaFoldDB" id="A0A1Q9F5Z3"/>
<keyword evidence="1" id="KW-0040">ANK repeat</keyword>
<dbReference type="PROSITE" id="PS50088">
    <property type="entry name" value="ANK_REPEAT"/>
    <property type="match status" value="1"/>
</dbReference>